<protein>
    <submittedName>
        <fullName evidence="2">Uncharacterized protein</fullName>
    </submittedName>
</protein>
<comment type="caution">
    <text evidence="2">The sequence shown here is derived from an EMBL/GenBank/DDBJ whole genome shotgun (WGS) entry which is preliminary data.</text>
</comment>
<proteinExistence type="predicted"/>
<dbReference type="AlphaFoldDB" id="A0A8J2RQL6"/>
<feature type="region of interest" description="Disordered" evidence="1">
    <location>
        <begin position="1"/>
        <end position="34"/>
    </location>
</feature>
<dbReference type="OrthoDB" id="6383711at2759"/>
<gene>
    <name evidence="2" type="ORF">DGAL_LOCUS10410</name>
</gene>
<dbReference type="Proteomes" id="UP000789390">
    <property type="component" value="Unassembled WGS sequence"/>
</dbReference>
<dbReference type="EMBL" id="CAKKLH010000257">
    <property type="protein sequence ID" value="CAH0107122.1"/>
    <property type="molecule type" value="Genomic_DNA"/>
</dbReference>
<organism evidence="2 3">
    <name type="scientific">Daphnia galeata</name>
    <dbReference type="NCBI Taxonomy" id="27404"/>
    <lineage>
        <taxon>Eukaryota</taxon>
        <taxon>Metazoa</taxon>
        <taxon>Ecdysozoa</taxon>
        <taxon>Arthropoda</taxon>
        <taxon>Crustacea</taxon>
        <taxon>Branchiopoda</taxon>
        <taxon>Diplostraca</taxon>
        <taxon>Cladocera</taxon>
        <taxon>Anomopoda</taxon>
        <taxon>Daphniidae</taxon>
        <taxon>Daphnia</taxon>
    </lineage>
</organism>
<sequence length="224" mass="24470">MGSSSSKIPGAESPSATSLGTEFPSGKPANVRNCPEECDEKIREAEFAFRSTDLGSWTSFISSGSSGAGDGSTTNTTVFKRLQHWSLVVHFPRGDKTYLFEAGQDKNTGLLQASRTENVDKKVFENALYMYCGTLDTCPRELLELAKKVKSNGTPYDLTTNNCQTWLEEFLKLISPKLFKSFEEMLNGYTVKTVTTTAAVTAGFAFLYAILKQGNTLFISSASV</sequence>
<evidence type="ECO:0000313" key="3">
    <source>
        <dbReference type="Proteomes" id="UP000789390"/>
    </source>
</evidence>
<reference evidence="2" key="1">
    <citation type="submission" date="2021-11" db="EMBL/GenBank/DDBJ databases">
        <authorList>
            <person name="Schell T."/>
        </authorList>
    </citation>
    <scope>NUCLEOTIDE SEQUENCE</scope>
    <source>
        <strain evidence="2">M5</strain>
    </source>
</reference>
<keyword evidence="3" id="KW-1185">Reference proteome</keyword>
<accession>A0A8J2RQL6</accession>
<evidence type="ECO:0000256" key="1">
    <source>
        <dbReference type="SAM" id="MobiDB-lite"/>
    </source>
</evidence>
<name>A0A8J2RQL6_9CRUS</name>
<evidence type="ECO:0000313" key="2">
    <source>
        <dbReference type="EMBL" id="CAH0107122.1"/>
    </source>
</evidence>